<comment type="caution">
    <text evidence="7">The sequence shown here is derived from an EMBL/GenBank/DDBJ whole genome shotgun (WGS) entry which is preliminary data.</text>
</comment>
<comment type="catalytic activity">
    <reaction evidence="1">
        <text>Thiol-dependent hydrolysis of ester, thioester, amide, peptide and isopeptide bonds formed by the C-terminal Gly of ubiquitin (a 76-residue protein attached to proteins as an intracellular targeting signal).</text>
        <dbReference type="EC" id="3.4.19.12"/>
    </reaction>
</comment>
<dbReference type="InterPro" id="IPR028889">
    <property type="entry name" value="USP"/>
</dbReference>
<organism evidence="7 8">
    <name type="scientific">Ignelater luminosus</name>
    <name type="common">Cucubano</name>
    <name type="synonym">Pyrophorus luminosus</name>
    <dbReference type="NCBI Taxonomy" id="2038154"/>
    <lineage>
        <taxon>Eukaryota</taxon>
        <taxon>Metazoa</taxon>
        <taxon>Ecdysozoa</taxon>
        <taxon>Arthropoda</taxon>
        <taxon>Hexapoda</taxon>
        <taxon>Insecta</taxon>
        <taxon>Pterygota</taxon>
        <taxon>Neoptera</taxon>
        <taxon>Endopterygota</taxon>
        <taxon>Coleoptera</taxon>
        <taxon>Polyphaga</taxon>
        <taxon>Elateriformia</taxon>
        <taxon>Elateroidea</taxon>
        <taxon>Elateridae</taxon>
        <taxon>Agrypninae</taxon>
        <taxon>Pyrophorini</taxon>
        <taxon>Ignelater</taxon>
    </lineage>
</organism>
<evidence type="ECO:0000256" key="2">
    <source>
        <dbReference type="ARBA" id="ARBA00009085"/>
    </source>
</evidence>
<dbReference type="AlphaFoldDB" id="A0A8K0FZM8"/>
<dbReference type="PROSITE" id="PS00973">
    <property type="entry name" value="USP_2"/>
    <property type="match status" value="1"/>
</dbReference>
<dbReference type="PANTHER" id="PTHR21646:SF46">
    <property type="entry name" value="UBIQUITIN CARBOXYL-TERMINAL HYDROLASE"/>
    <property type="match status" value="1"/>
</dbReference>
<gene>
    <name evidence="7" type="ORF">ILUMI_23411</name>
</gene>
<keyword evidence="8" id="KW-1185">Reference proteome</keyword>
<dbReference type="Gene3D" id="3.40.250.10">
    <property type="entry name" value="Rhodanese-like domain"/>
    <property type="match status" value="1"/>
</dbReference>
<dbReference type="InterPro" id="IPR001394">
    <property type="entry name" value="Peptidase_C19_UCH"/>
</dbReference>
<feature type="domain" description="Rhodanese" evidence="5">
    <location>
        <begin position="153"/>
        <end position="272"/>
    </location>
</feature>
<dbReference type="SUPFAM" id="SSF54001">
    <property type="entry name" value="Cysteine proteinases"/>
    <property type="match status" value="1"/>
</dbReference>
<dbReference type="Pfam" id="PF00581">
    <property type="entry name" value="Rhodanese"/>
    <property type="match status" value="1"/>
</dbReference>
<dbReference type="SUPFAM" id="SSF140856">
    <property type="entry name" value="USP8 N-terminal domain-like"/>
    <property type="match status" value="1"/>
</dbReference>
<dbReference type="Proteomes" id="UP000801492">
    <property type="component" value="Unassembled WGS sequence"/>
</dbReference>
<evidence type="ECO:0000256" key="4">
    <source>
        <dbReference type="SAM" id="Coils"/>
    </source>
</evidence>
<dbReference type="InterPro" id="IPR001763">
    <property type="entry name" value="Rhodanese-like_dom"/>
</dbReference>
<dbReference type="InterPro" id="IPR018200">
    <property type="entry name" value="USP_CS"/>
</dbReference>
<accession>A0A8K0FZM8</accession>
<dbReference type="EMBL" id="VTPC01090589">
    <property type="protein sequence ID" value="KAF2882747.1"/>
    <property type="molecule type" value="Genomic_DNA"/>
</dbReference>
<dbReference type="InterPro" id="IPR038765">
    <property type="entry name" value="Papain-like_cys_pep_sf"/>
</dbReference>
<sequence>MQQYKDLHLATDIEALNRIALSNSQKAACYRKPTTLMNITKKLYTKSQNDPYDEEMTYILLYRFIKIYEQLLLVHNDTNFVNSMLGKEARRAKAQIIDLKNNLINRYEEASIKKAAAVESVPISPPKEEEHKTVFNNALFISCSELFRAFSDKNINLLVMDARTEKDFAESHIKDVKCINIPESCIQSGLSAHRLGLTLPASSIEQWDRRDTFDAIILVDWSTCKTNYAASKLDKLRTILVEWDVGRNYKEKPVVLNEGYIEWLEMYPMFCTSADVRYFKANTELDDLLNLDSIEYPTDAESKSHEVFKQELAKEVTPKADELQSRDELLKEEKLVIEQNKQIAKELLKREQEWKNIVERISQEYDIAKLEQLKKEEKQTEDTVSKLVQEEAKLLEKKSQLANRFNLAASFKPGESQPEDRAAKLEDINKSQQEYLNIVKAREELAQDRQRLLDVARQAKKTRISQEIKPSEKPTINRATKPKAFILPKIVNHMEGKLEPVEYGLTGLINIKNTCYMNTIIQCLRHVPEIIEFYCNGDYTKHVHRSPPIISNEVAHLIRALWSNSYSVIKPSEFYKKFTSLSPVYKAGYHEDCMEFFLQLYNYLSDDCASDVVSKNFWSETQMAWYKQHGGKKSFYINIFYHQIRIQYSCKSCKTSNLKFDIENIFYLSVPEKSFKLEHSMQSYLNSKERLICKKCRRLKEVNKTISFYPTVLIIALKRHMQDYVENNIVHYRKNENQCYFPVDNFKVGNCIYTLRAIALHVGNMQTGHYTAACLNPTNNRWYLFNDDGVSDIDIYDSSFRTKAYAFFYSLKKTSGNTYGTNEAMFEKDKIANAPEDQ</sequence>
<dbReference type="PROSITE" id="PS50235">
    <property type="entry name" value="USP_3"/>
    <property type="match status" value="1"/>
</dbReference>
<dbReference type="CDD" id="cd02257">
    <property type="entry name" value="Peptidase_C19"/>
    <property type="match status" value="1"/>
</dbReference>
<dbReference type="GO" id="GO:0016579">
    <property type="term" value="P:protein deubiquitination"/>
    <property type="evidence" value="ECO:0007669"/>
    <property type="project" value="InterPro"/>
</dbReference>
<dbReference type="PROSITE" id="PS50206">
    <property type="entry name" value="RHODANESE_3"/>
    <property type="match status" value="1"/>
</dbReference>
<feature type="coiled-coil region" evidence="4">
    <location>
        <begin position="344"/>
        <end position="390"/>
    </location>
</feature>
<evidence type="ECO:0000256" key="1">
    <source>
        <dbReference type="ARBA" id="ARBA00000707"/>
    </source>
</evidence>
<dbReference type="GO" id="GO:0004843">
    <property type="term" value="F:cysteine-type deubiquitinase activity"/>
    <property type="evidence" value="ECO:0007669"/>
    <property type="project" value="UniProtKB-EC"/>
</dbReference>
<dbReference type="OrthoDB" id="6686792at2759"/>
<name>A0A8K0FZM8_IGNLU</name>
<protein>
    <recommendedName>
        <fullName evidence="3">ubiquitinyl hydrolase 1</fullName>
        <ecNumber evidence="3">3.4.19.12</ecNumber>
    </recommendedName>
</protein>
<reference evidence="7" key="1">
    <citation type="submission" date="2019-08" db="EMBL/GenBank/DDBJ databases">
        <title>The genome of the North American firefly Photinus pyralis.</title>
        <authorList>
            <consortium name="Photinus pyralis genome working group"/>
            <person name="Fallon T.R."/>
            <person name="Sander Lower S.E."/>
            <person name="Weng J.-K."/>
        </authorList>
    </citation>
    <scope>NUCLEOTIDE SEQUENCE</scope>
    <source>
        <strain evidence="7">TRF0915ILg1</strain>
        <tissue evidence="7">Whole body</tissue>
    </source>
</reference>
<proteinExistence type="inferred from homology"/>
<evidence type="ECO:0000256" key="3">
    <source>
        <dbReference type="ARBA" id="ARBA00012759"/>
    </source>
</evidence>
<dbReference type="InterPro" id="IPR036873">
    <property type="entry name" value="Rhodanese-like_dom_sf"/>
</dbReference>
<evidence type="ECO:0000313" key="8">
    <source>
        <dbReference type="Proteomes" id="UP000801492"/>
    </source>
</evidence>
<dbReference type="Pfam" id="PF00443">
    <property type="entry name" value="UCH"/>
    <property type="match status" value="1"/>
</dbReference>
<keyword evidence="4" id="KW-0175">Coiled coil</keyword>
<dbReference type="Gene3D" id="3.90.70.10">
    <property type="entry name" value="Cysteine proteinases"/>
    <property type="match status" value="1"/>
</dbReference>
<feature type="domain" description="USP" evidence="6">
    <location>
        <begin position="506"/>
        <end position="812"/>
    </location>
</feature>
<dbReference type="InterPro" id="IPR050185">
    <property type="entry name" value="Ub_carboxyl-term_hydrolase"/>
</dbReference>
<dbReference type="SUPFAM" id="SSF52821">
    <property type="entry name" value="Rhodanese/Cell cycle control phosphatase"/>
    <property type="match status" value="1"/>
</dbReference>
<evidence type="ECO:0000259" key="5">
    <source>
        <dbReference type="PROSITE" id="PS50206"/>
    </source>
</evidence>
<evidence type="ECO:0000313" key="7">
    <source>
        <dbReference type="EMBL" id="KAF2882747.1"/>
    </source>
</evidence>
<dbReference type="PANTHER" id="PTHR21646">
    <property type="entry name" value="UBIQUITIN CARBOXYL-TERMINAL HYDROLASE"/>
    <property type="match status" value="1"/>
</dbReference>
<comment type="similarity">
    <text evidence="2">Belongs to the peptidase C19 family.</text>
</comment>
<evidence type="ECO:0000259" key="6">
    <source>
        <dbReference type="PROSITE" id="PS50235"/>
    </source>
</evidence>
<dbReference type="EC" id="3.4.19.12" evidence="3"/>